<accession>A0A0B2UVM9</accession>
<gene>
    <name evidence="1" type="ORF">Tcan_12004</name>
</gene>
<evidence type="ECO:0000313" key="2">
    <source>
        <dbReference type="Proteomes" id="UP000031036"/>
    </source>
</evidence>
<evidence type="ECO:0000313" key="1">
    <source>
        <dbReference type="EMBL" id="KHN73289.1"/>
    </source>
</evidence>
<keyword evidence="2" id="KW-1185">Reference proteome</keyword>
<sequence>MEWQDRITGFRAKSSSQLNNSSQTAAAAAVHLCAHKTLSSRYRSEVGRSALNA</sequence>
<reference evidence="1 2" key="1">
    <citation type="submission" date="2014-11" db="EMBL/GenBank/DDBJ databases">
        <title>Genetic blueprint of the zoonotic pathogen Toxocara canis.</title>
        <authorList>
            <person name="Zhu X.-Q."/>
            <person name="Korhonen P.K."/>
            <person name="Cai H."/>
            <person name="Young N.D."/>
            <person name="Nejsum P."/>
            <person name="von Samson-Himmelstjerna G."/>
            <person name="Boag P.R."/>
            <person name="Tan P."/>
            <person name="Li Q."/>
            <person name="Min J."/>
            <person name="Yang Y."/>
            <person name="Wang X."/>
            <person name="Fang X."/>
            <person name="Hall R.S."/>
            <person name="Hofmann A."/>
            <person name="Sternberg P.W."/>
            <person name="Jex A.R."/>
            <person name="Gasser R.B."/>
        </authorList>
    </citation>
    <scope>NUCLEOTIDE SEQUENCE [LARGE SCALE GENOMIC DNA]</scope>
    <source>
        <strain evidence="1">PN_DK_2014</strain>
    </source>
</reference>
<protein>
    <submittedName>
        <fullName evidence="1">Uncharacterized protein</fullName>
    </submittedName>
</protein>
<name>A0A0B2UVM9_TOXCA</name>
<dbReference type="Proteomes" id="UP000031036">
    <property type="component" value="Unassembled WGS sequence"/>
</dbReference>
<organism evidence="1 2">
    <name type="scientific">Toxocara canis</name>
    <name type="common">Canine roundworm</name>
    <dbReference type="NCBI Taxonomy" id="6265"/>
    <lineage>
        <taxon>Eukaryota</taxon>
        <taxon>Metazoa</taxon>
        <taxon>Ecdysozoa</taxon>
        <taxon>Nematoda</taxon>
        <taxon>Chromadorea</taxon>
        <taxon>Rhabditida</taxon>
        <taxon>Spirurina</taxon>
        <taxon>Ascaridomorpha</taxon>
        <taxon>Ascaridoidea</taxon>
        <taxon>Toxocaridae</taxon>
        <taxon>Toxocara</taxon>
    </lineage>
</organism>
<comment type="caution">
    <text evidence="1">The sequence shown here is derived from an EMBL/GenBank/DDBJ whole genome shotgun (WGS) entry which is preliminary data.</text>
</comment>
<dbReference type="EMBL" id="JPKZ01003130">
    <property type="protein sequence ID" value="KHN73289.1"/>
    <property type="molecule type" value="Genomic_DNA"/>
</dbReference>
<dbReference type="AlphaFoldDB" id="A0A0B2UVM9"/>
<proteinExistence type="predicted"/>